<feature type="compositionally biased region" description="Acidic residues" evidence="8">
    <location>
        <begin position="140"/>
        <end position="149"/>
    </location>
</feature>
<sequence length="183" mass="20152">MVVLSSFPPPAEGIKLVQPNTGAFINTRDLGQGTLYIAESRVSWVSTLSGQGFSLEYPHISLHAVSKDPAAFPQECLYLMLDSRLDEPDEVLENDDSGDEESTSEMSEVRFIPEDRGTLDAMYHAMTVCQTLHPDPNDSVSDDTEEGEYCLDAGESADNDHDNGETENMESDMGQFEDADPEH</sequence>
<dbReference type="PANTHER" id="PTHR21399">
    <property type="entry name" value="CHLORIDE CONDUCTANCE REGULATORY PROTEIN ICLN"/>
    <property type="match status" value="1"/>
</dbReference>
<evidence type="ECO:0000256" key="7">
    <source>
        <dbReference type="ARBA" id="ARBA00045890"/>
    </source>
</evidence>
<dbReference type="GO" id="GO:0005829">
    <property type="term" value="C:cytosol"/>
    <property type="evidence" value="ECO:0007669"/>
    <property type="project" value="InterPro"/>
</dbReference>
<reference evidence="9 10" key="1">
    <citation type="submission" date="2016-03" db="EMBL/GenBank/DDBJ databases">
        <title>EvidentialGene: Evidence-directed Construction of Genes on Genomes.</title>
        <authorList>
            <person name="Gilbert D.G."/>
            <person name="Choi J.-H."/>
            <person name="Mockaitis K."/>
            <person name="Colbourne J."/>
            <person name="Pfrender M."/>
        </authorList>
    </citation>
    <scope>NUCLEOTIDE SEQUENCE [LARGE SCALE GENOMIC DNA]</scope>
    <source>
        <strain evidence="9 10">Xinb3</strain>
        <tissue evidence="9">Complete organism</tissue>
    </source>
</reference>
<evidence type="ECO:0000256" key="6">
    <source>
        <dbReference type="ARBA" id="ARBA00023242"/>
    </source>
</evidence>
<dbReference type="GO" id="GO:0000387">
    <property type="term" value="P:spliceosomal snRNP assembly"/>
    <property type="evidence" value="ECO:0007669"/>
    <property type="project" value="InterPro"/>
</dbReference>
<keyword evidence="5" id="KW-0963">Cytoplasm</keyword>
<organism evidence="9 10">
    <name type="scientific">Daphnia magna</name>
    <dbReference type="NCBI Taxonomy" id="35525"/>
    <lineage>
        <taxon>Eukaryota</taxon>
        <taxon>Metazoa</taxon>
        <taxon>Ecdysozoa</taxon>
        <taxon>Arthropoda</taxon>
        <taxon>Crustacea</taxon>
        <taxon>Branchiopoda</taxon>
        <taxon>Diplostraca</taxon>
        <taxon>Cladocera</taxon>
        <taxon>Anomopoda</taxon>
        <taxon>Daphniidae</taxon>
        <taxon>Daphnia</taxon>
    </lineage>
</organism>
<dbReference type="AlphaFoldDB" id="A0A165A9N0"/>
<evidence type="ECO:0000256" key="2">
    <source>
        <dbReference type="ARBA" id="ARBA00004496"/>
    </source>
</evidence>
<comment type="similarity">
    <text evidence="3">Belongs to the pICln (TC 1.A.47) family.</text>
</comment>
<dbReference type="PANTHER" id="PTHR21399:SF0">
    <property type="entry name" value="METHYLOSOME SUBUNIT PICLN"/>
    <property type="match status" value="1"/>
</dbReference>
<proteinExistence type="inferred from homology"/>
<dbReference type="GO" id="GO:0006884">
    <property type="term" value="P:cell volume homeostasis"/>
    <property type="evidence" value="ECO:0007669"/>
    <property type="project" value="InterPro"/>
</dbReference>
<comment type="function">
    <text evidence="7">Involved in both the assembly of spliceosomal snRNPs and the methylation of Sm proteins. Chaperone that regulates the assembly of spliceosomal U1, U2, U4 and U5 small nuclear ribonucleoproteins (snRNPs), the building blocks of the spliceosome, and thereby plays an important role in the splicing of cellular pre-mRNAs. Most spliceosomal snRNPs contain a common set of Sm proteins SNRPB, SNRPD1, SNRPD2, SNRPD3, SNRPE, SNRPF and SNRPG that assemble in a heptameric protein ring on the Sm site of the small nuclear RNA to form the core snRNP (Sm core). In the cytosol, the Sm proteins SNRPD1, SNRPD2, SNRPE, SNRPF and SNRPG are trapped in an inactive 6S pICln-Sm complex by the chaperone CLNS1A that controls the assembly of the core snRNP. Dissociation by the SMN complex of CLNS1A from the trapped Sm proteins and their transfer to an SMN-Sm complex triggers the assembly of core snRNPs and their transport to the nucleus.</text>
</comment>
<dbReference type="Pfam" id="PF03517">
    <property type="entry name" value="Voldacs"/>
    <property type="match status" value="1"/>
</dbReference>
<protein>
    <recommendedName>
        <fullName evidence="4">Methylosome subunit pICln</fullName>
    </recommendedName>
</protein>
<dbReference type="Proteomes" id="UP000076858">
    <property type="component" value="Unassembled WGS sequence"/>
</dbReference>
<evidence type="ECO:0000256" key="1">
    <source>
        <dbReference type="ARBA" id="ARBA00004123"/>
    </source>
</evidence>
<dbReference type="PRINTS" id="PR01348">
    <property type="entry name" value="ICLNCHANNEL"/>
</dbReference>
<dbReference type="GO" id="GO:0005886">
    <property type="term" value="C:plasma membrane"/>
    <property type="evidence" value="ECO:0007669"/>
    <property type="project" value="InterPro"/>
</dbReference>
<dbReference type="GO" id="GO:0034709">
    <property type="term" value="C:methylosome"/>
    <property type="evidence" value="ECO:0007669"/>
    <property type="project" value="InterPro"/>
</dbReference>
<evidence type="ECO:0000256" key="5">
    <source>
        <dbReference type="ARBA" id="ARBA00022490"/>
    </source>
</evidence>
<feature type="compositionally biased region" description="Acidic residues" evidence="8">
    <location>
        <begin position="165"/>
        <end position="183"/>
    </location>
</feature>
<evidence type="ECO:0000313" key="9">
    <source>
        <dbReference type="EMBL" id="KZS17342.1"/>
    </source>
</evidence>
<evidence type="ECO:0000256" key="4">
    <source>
        <dbReference type="ARBA" id="ARBA00015653"/>
    </source>
</evidence>
<dbReference type="EMBL" id="LRGB01000642">
    <property type="protein sequence ID" value="KZS17342.1"/>
    <property type="molecule type" value="Genomic_DNA"/>
</dbReference>
<dbReference type="OrthoDB" id="19714at2759"/>
<dbReference type="Gene3D" id="2.30.29.30">
    <property type="entry name" value="Pleckstrin-homology domain (PH domain)/Phosphotyrosine-binding domain (PTB)"/>
    <property type="match status" value="1"/>
</dbReference>
<dbReference type="STRING" id="35525.A0A165A9N0"/>
<dbReference type="GO" id="GO:0045292">
    <property type="term" value="P:mRNA cis splicing, via spliceosome"/>
    <property type="evidence" value="ECO:0007669"/>
    <property type="project" value="TreeGrafter"/>
</dbReference>
<dbReference type="InterPro" id="IPR003521">
    <property type="entry name" value="ICln"/>
</dbReference>
<dbReference type="GO" id="GO:0006821">
    <property type="term" value="P:chloride transport"/>
    <property type="evidence" value="ECO:0007669"/>
    <property type="project" value="InterPro"/>
</dbReference>
<feature type="region of interest" description="Disordered" evidence="8">
    <location>
        <begin position="132"/>
        <end position="183"/>
    </location>
</feature>
<dbReference type="GO" id="GO:0034715">
    <property type="term" value="C:pICln-Sm protein complex"/>
    <property type="evidence" value="ECO:0007669"/>
    <property type="project" value="InterPro"/>
</dbReference>
<evidence type="ECO:0000313" key="10">
    <source>
        <dbReference type="Proteomes" id="UP000076858"/>
    </source>
</evidence>
<dbReference type="InterPro" id="IPR039924">
    <property type="entry name" value="ICln/Lot5/Saf5"/>
</dbReference>
<dbReference type="GO" id="GO:0005681">
    <property type="term" value="C:spliceosomal complex"/>
    <property type="evidence" value="ECO:0007669"/>
    <property type="project" value="TreeGrafter"/>
</dbReference>
<name>A0A165A9N0_9CRUS</name>
<comment type="subcellular location">
    <subcellularLocation>
        <location evidence="2">Cytoplasm</location>
    </subcellularLocation>
    <subcellularLocation>
        <location evidence="1">Nucleus</location>
    </subcellularLocation>
</comment>
<accession>A0A165A9N0</accession>
<dbReference type="InterPro" id="IPR011993">
    <property type="entry name" value="PH-like_dom_sf"/>
</dbReference>
<keyword evidence="6" id="KW-0539">Nucleus</keyword>
<evidence type="ECO:0000256" key="3">
    <source>
        <dbReference type="ARBA" id="ARBA00007054"/>
    </source>
</evidence>
<keyword evidence="10" id="KW-1185">Reference proteome</keyword>
<comment type="caution">
    <text evidence="9">The sequence shown here is derived from an EMBL/GenBank/DDBJ whole genome shotgun (WGS) entry which is preliminary data.</text>
</comment>
<evidence type="ECO:0000256" key="8">
    <source>
        <dbReference type="SAM" id="MobiDB-lite"/>
    </source>
</evidence>
<gene>
    <name evidence="9" type="ORF">APZ42_016952</name>
</gene>